<dbReference type="Gene3D" id="3.40.630.30">
    <property type="match status" value="1"/>
</dbReference>
<reference evidence="2" key="1">
    <citation type="journal article" date="2019" name="Int. J. Syst. Evol. Microbiol.">
        <title>The Global Catalogue of Microorganisms (GCM) 10K type strain sequencing project: providing services to taxonomists for standard genome sequencing and annotation.</title>
        <authorList>
            <consortium name="The Broad Institute Genomics Platform"/>
            <consortium name="The Broad Institute Genome Sequencing Center for Infectious Disease"/>
            <person name="Wu L."/>
            <person name="Ma J."/>
        </authorList>
    </citation>
    <scope>NUCLEOTIDE SEQUENCE [LARGE SCALE GENOMIC DNA]</scope>
    <source>
        <strain evidence="2">JCM 3399</strain>
    </source>
</reference>
<keyword evidence="2" id="KW-1185">Reference proteome</keyword>
<dbReference type="EMBL" id="BMRP01000060">
    <property type="protein sequence ID" value="GGU98565.1"/>
    <property type="molecule type" value="Genomic_DNA"/>
</dbReference>
<protein>
    <recommendedName>
        <fullName evidence="3">Acetyltransferase</fullName>
    </recommendedName>
</protein>
<proteinExistence type="predicted"/>
<name>A0ABQ2VMI5_9ACTN</name>
<organism evidence="1 2">
    <name type="scientific">Streptomyces albospinus</name>
    <dbReference type="NCBI Taxonomy" id="285515"/>
    <lineage>
        <taxon>Bacteria</taxon>
        <taxon>Bacillati</taxon>
        <taxon>Actinomycetota</taxon>
        <taxon>Actinomycetes</taxon>
        <taxon>Kitasatosporales</taxon>
        <taxon>Streptomycetaceae</taxon>
        <taxon>Streptomyces</taxon>
    </lineage>
</organism>
<gene>
    <name evidence="1" type="ORF">GCM10010211_77340</name>
</gene>
<dbReference type="InterPro" id="IPR016181">
    <property type="entry name" value="Acyl_CoA_acyltransferase"/>
</dbReference>
<dbReference type="RefSeq" id="WP_229853018.1">
    <property type="nucleotide sequence ID" value="NZ_BMRP01000060.1"/>
</dbReference>
<comment type="caution">
    <text evidence="1">The sequence shown here is derived from an EMBL/GenBank/DDBJ whole genome shotgun (WGS) entry which is preliminary data.</text>
</comment>
<evidence type="ECO:0008006" key="3">
    <source>
        <dbReference type="Google" id="ProtNLM"/>
    </source>
</evidence>
<dbReference type="SUPFAM" id="SSF55729">
    <property type="entry name" value="Acyl-CoA N-acyltransferases (Nat)"/>
    <property type="match status" value="1"/>
</dbReference>
<accession>A0ABQ2VMI5</accession>
<sequence>MPAEYLFDHTRAERIQAWAGCANLAGQRAWEKADFVREGVLRTTVWRGGEPM</sequence>
<evidence type="ECO:0000313" key="2">
    <source>
        <dbReference type="Proteomes" id="UP000654471"/>
    </source>
</evidence>
<dbReference type="Proteomes" id="UP000654471">
    <property type="component" value="Unassembled WGS sequence"/>
</dbReference>
<evidence type="ECO:0000313" key="1">
    <source>
        <dbReference type="EMBL" id="GGU98565.1"/>
    </source>
</evidence>